<dbReference type="SUPFAM" id="SSF53927">
    <property type="entry name" value="Cytidine deaminase-like"/>
    <property type="match status" value="1"/>
</dbReference>
<dbReference type="KEGG" id="ccp:CHC_T00004709001"/>
<dbReference type="InterPro" id="IPR016193">
    <property type="entry name" value="Cytidine_deaminase-like"/>
</dbReference>
<evidence type="ECO:0000256" key="5">
    <source>
        <dbReference type="ARBA" id="ARBA00022801"/>
    </source>
</evidence>
<keyword evidence="5" id="KW-0378">Hydrolase</keyword>
<keyword evidence="4" id="KW-0545">Nucleotide biosynthesis</keyword>
<keyword evidence="6" id="KW-0862">Zinc</keyword>
<keyword evidence="13" id="KW-1185">Reference proteome</keyword>
<dbReference type="InterPro" id="IPR035105">
    <property type="entry name" value="Deoxycytidylate_deaminase_dom"/>
</dbReference>
<evidence type="ECO:0000256" key="1">
    <source>
        <dbReference type="ARBA" id="ARBA00001947"/>
    </source>
</evidence>
<dbReference type="GO" id="GO:0004132">
    <property type="term" value="F:dCMP deaminase activity"/>
    <property type="evidence" value="ECO:0007669"/>
    <property type="project" value="UniProtKB-EC"/>
</dbReference>
<dbReference type="PROSITE" id="PS51747">
    <property type="entry name" value="CYT_DCMP_DEAMINASES_2"/>
    <property type="match status" value="1"/>
</dbReference>
<dbReference type="AlphaFoldDB" id="R7QF28"/>
<dbReference type="GO" id="GO:0005737">
    <property type="term" value="C:cytoplasm"/>
    <property type="evidence" value="ECO:0007669"/>
    <property type="project" value="TreeGrafter"/>
</dbReference>
<dbReference type="InterPro" id="IPR015517">
    <property type="entry name" value="dCMP_deaminase-rel"/>
</dbReference>
<dbReference type="STRING" id="2769.R7QF28"/>
<feature type="region of interest" description="Disordered" evidence="10">
    <location>
        <begin position="18"/>
        <end position="67"/>
    </location>
</feature>
<keyword evidence="3" id="KW-0479">Metal-binding</keyword>
<evidence type="ECO:0000256" key="7">
    <source>
        <dbReference type="ARBA" id="ARBA00038938"/>
    </source>
</evidence>
<evidence type="ECO:0000313" key="12">
    <source>
        <dbReference type="EMBL" id="CDF36383.1"/>
    </source>
</evidence>
<evidence type="ECO:0000256" key="10">
    <source>
        <dbReference type="SAM" id="MobiDB-lite"/>
    </source>
</evidence>
<name>R7QF28_CHOCR</name>
<dbReference type="EMBL" id="HG001775">
    <property type="protein sequence ID" value="CDF36383.1"/>
    <property type="molecule type" value="Genomic_DNA"/>
</dbReference>
<dbReference type="EC" id="3.5.4.12" evidence="7"/>
<evidence type="ECO:0000256" key="3">
    <source>
        <dbReference type="ARBA" id="ARBA00022723"/>
    </source>
</evidence>
<dbReference type="PANTHER" id="PTHR11086:SF18">
    <property type="entry name" value="DEOXYCYTIDYLATE DEAMINASE"/>
    <property type="match status" value="1"/>
</dbReference>
<evidence type="ECO:0000256" key="9">
    <source>
        <dbReference type="ARBA" id="ARBA00071582"/>
    </source>
</evidence>
<dbReference type="RefSeq" id="XP_005716202.1">
    <property type="nucleotide sequence ID" value="XM_005716145.1"/>
</dbReference>
<evidence type="ECO:0000256" key="6">
    <source>
        <dbReference type="ARBA" id="ARBA00022833"/>
    </source>
</evidence>
<evidence type="ECO:0000256" key="8">
    <source>
        <dbReference type="ARBA" id="ARBA00041763"/>
    </source>
</evidence>
<dbReference type="Gene3D" id="3.40.140.10">
    <property type="entry name" value="Cytidine Deaminase, domain 2"/>
    <property type="match status" value="1"/>
</dbReference>
<protein>
    <recommendedName>
        <fullName evidence="9">Deoxycytidylate deaminase</fullName>
        <ecNumber evidence="7">3.5.4.12</ecNumber>
    </recommendedName>
    <alternativeName>
        <fullName evidence="8">dCMP deaminase</fullName>
    </alternativeName>
</protein>
<dbReference type="Proteomes" id="UP000012073">
    <property type="component" value="Unassembled WGS sequence"/>
</dbReference>
<dbReference type="OMA" id="NISEFMH"/>
<evidence type="ECO:0000256" key="2">
    <source>
        <dbReference type="ARBA" id="ARBA00006576"/>
    </source>
</evidence>
<dbReference type="GO" id="GO:0008270">
    <property type="term" value="F:zinc ion binding"/>
    <property type="evidence" value="ECO:0007669"/>
    <property type="project" value="InterPro"/>
</dbReference>
<evidence type="ECO:0000259" key="11">
    <source>
        <dbReference type="PROSITE" id="PS51747"/>
    </source>
</evidence>
<evidence type="ECO:0000256" key="4">
    <source>
        <dbReference type="ARBA" id="ARBA00022727"/>
    </source>
</evidence>
<dbReference type="Gramene" id="CDF36383">
    <property type="protein sequence ID" value="CDF36383"/>
    <property type="gene ID" value="CHC_T00004709001"/>
</dbReference>
<dbReference type="CDD" id="cd01286">
    <property type="entry name" value="deoxycytidylate_deaminase"/>
    <property type="match status" value="1"/>
</dbReference>
<dbReference type="InterPro" id="IPR002125">
    <property type="entry name" value="CMP_dCMP_dom"/>
</dbReference>
<evidence type="ECO:0000313" key="13">
    <source>
        <dbReference type="Proteomes" id="UP000012073"/>
    </source>
</evidence>
<feature type="region of interest" description="Disordered" evidence="10">
    <location>
        <begin position="122"/>
        <end position="141"/>
    </location>
</feature>
<feature type="compositionally biased region" description="Basic residues" evidence="10">
    <location>
        <begin position="20"/>
        <end position="29"/>
    </location>
</feature>
<dbReference type="Pfam" id="PF00383">
    <property type="entry name" value="dCMP_cyt_deam_1"/>
    <property type="match status" value="1"/>
</dbReference>
<dbReference type="PhylomeDB" id="R7QF28"/>
<dbReference type="InterPro" id="IPR016192">
    <property type="entry name" value="APOBEC/CMP_deaminase_Zn-bd"/>
</dbReference>
<gene>
    <name evidence="12" type="ORF">CHC_T00004709001</name>
</gene>
<dbReference type="PANTHER" id="PTHR11086">
    <property type="entry name" value="DEOXYCYTIDYLATE DEAMINASE-RELATED"/>
    <property type="match status" value="1"/>
</dbReference>
<comment type="similarity">
    <text evidence="2">Belongs to the cytidine and deoxycytidylate deaminase family.</text>
</comment>
<dbReference type="GeneID" id="17323918"/>
<comment type="cofactor">
    <cofactor evidence="1">
        <name>Zn(2+)</name>
        <dbReference type="ChEBI" id="CHEBI:29105"/>
    </cofactor>
</comment>
<proteinExistence type="inferred from homology"/>
<dbReference type="PROSITE" id="PS00903">
    <property type="entry name" value="CYT_DCMP_DEAMINASES_1"/>
    <property type="match status" value="1"/>
</dbReference>
<dbReference type="OrthoDB" id="6710946at2759"/>
<organism evidence="12 13">
    <name type="scientific">Chondrus crispus</name>
    <name type="common">Carrageen Irish moss</name>
    <name type="synonym">Polymorpha crispa</name>
    <dbReference type="NCBI Taxonomy" id="2769"/>
    <lineage>
        <taxon>Eukaryota</taxon>
        <taxon>Rhodophyta</taxon>
        <taxon>Florideophyceae</taxon>
        <taxon>Rhodymeniophycidae</taxon>
        <taxon>Gigartinales</taxon>
        <taxon>Gigartinaceae</taxon>
        <taxon>Chondrus</taxon>
    </lineage>
</organism>
<sequence length="438" mass="49434">MQNYYDFGAPVFPFPVHNHPPARRKARRASWKDSICAKEKKKKKHKTQTQPPRHRHPLHPSSVRSSHQSNSSYSYHCLAFYCPVPMLIGLCGLHFVGKRALAEFLVEEHGFHMIENAEALMSSSPEDASDSDENDKSNEIDANDVTDIKETQHIIPSHRLLRQCWKPDINVVIRNIRPHHPCLPTLLKRPYFLLVFLDATFRTRLRRAVTSDLVPKDGWEQLARLDDHDRYPPSRHTEALSGLERLSRLRIHNDFSTLAKLRTELRTFNFTDKERLRPSWDTYFMSLAKLAAERTNCMKRRVGCVIARNKRIVATGYNGTPSGVTNCLDGGCGRCNGAASSQGVGLDLCLCLHAEENAIIEAGRERCEGGILYTNLFPCILCAKKIVQSGIRRIVFETRYATDGAAEPLLRSGGVRIDQFDRGDVTRGLEGAVLPPGS</sequence>
<reference evidence="13" key="1">
    <citation type="journal article" date="2013" name="Proc. Natl. Acad. Sci. U.S.A.">
        <title>Genome structure and metabolic features in the red seaweed Chondrus crispus shed light on evolution of the Archaeplastida.</title>
        <authorList>
            <person name="Collen J."/>
            <person name="Porcel B."/>
            <person name="Carre W."/>
            <person name="Ball S.G."/>
            <person name="Chaparro C."/>
            <person name="Tonon T."/>
            <person name="Barbeyron T."/>
            <person name="Michel G."/>
            <person name="Noel B."/>
            <person name="Valentin K."/>
            <person name="Elias M."/>
            <person name="Artiguenave F."/>
            <person name="Arun A."/>
            <person name="Aury J.M."/>
            <person name="Barbosa-Neto J.F."/>
            <person name="Bothwell J.H."/>
            <person name="Bouget F.Y."/>
            <person name="Brillet L."/>
            <person name="Cabello-Hurtado F."/>
            <person name="Capella-Gutierrez S."/>
            <person name="Charrier B."/>
            <person name="Cladiere L."/>
            <person name="Cock J.M."/>
            <person name="Coelho S.M."/>
            <person name="Colleoni C."/>
            <person name="Czjzek M."/>
            <person name="Da Silva C."/>
            <person name="Delage L."/>
            <person name="Denoeud F."/>
            <person name="Deschamps P."/>
            <person name="Dittami S.M."/>
            <person name="Gabaldon T."/>
            <person name="Gachon C.M."/>
            <person name="Groisillier A."/>
            <person name="Herve C."/>
            <person name="Jabbari K."/>
            <person name="Katinka M."/>
            <person name="Kloareg B."/>
            <person name="Kowalczyk N."/>
            <person name="Labadie K."/>
            <person name="Leblanc C."/>
            <person name="Lopez P.J."/>
            <person name="McLachlan D.H."/>
            <person name="Meslet-Cladiere L."/>
            <person name="Moustafa A."/>
            <person name="Nehr Z."/>
            <person name="Nyvall Collen P."/>
            <person name="Panaud O."/>
            <person name="Partensky F."/>
            <person name="Poulain J."/>
            <person name="Rensing S.A."/>
            <person name="Rousvoal S."/>
            <person name="Samson G."/>
            <person name="Symeonidi A."/>
            <person name="Weissenbach J."/>
            <person name="Zambounis A."/>
            <person name="Wincker P."/>
            <person name="Boyen C."/>
        </authorList>
    </citation>
    <scope>NUCLEOTIDE SEQUENCE [LARGE SCALE GENOMIC DNA]</scope>
    <source>
        <strain evidence="13">cv. Stackhouse</strain>
    </source>
</reference>
<feature type="compositionally biased region" description="Basic residues" evidence="10">
    <location>
        <begin position="39"/>
        <end position="58"/>
    </location>
</feature>
<feature type="domain" description="CMP/dCMP-type deaminase" evidence="11">
    <location>
        <begin position="279"/>
        <end position="417"/>
    </location>
</feature>
<accession>R7QF28</accession>
<dbReference type="GO" id="GO:0009165">
    <property type="term" value="P:nucleotide biosynthetic process"/>
    <property type="evidence" value="ECO:0007669"/>
    <property type="project" value="UniProtKB-KW"/>
</dbReference>
<dbReference type="FunFam" id="3.40.140.10:FF:000035">
    <property type="entry name" value="dCMP deaminase"/>
    <property type="match status" value="1"/>
</dbReference>